<evidence type="ECO:0000313" key="1">
    <source>
        <dbReference type="EMBL" id="KAF7480147.1"/>
    </source>
</evidence>
<sequence length="141" mass="15793">MGDRVPVTVEMIELRVETLERWRFLLSSVAQPYSHWTAATNSMQGSLVLPLRHPVDLGGSMAEAWNLELGYKVGVRGGCSVQPVADFREVSNGPLRAAAFTHLALRKRRASLWFQTALVTLSPGRSPTYISWRRNLVRMSV</sequence>
<dbReference type="EMBL" id="WJEC01000980">
    <property type="protein sequence ID" value="KAF7480147.1"/>
    <property type="molecule type" value="Genomic_DNA"/>
</dbReference>
<reference evidence="1" key="1">
    <citation type="submission" date="2020-08" db="EMBL/GenBank/DDBJ databases">
        <authorList>
            <person name="Shumante A."/>
            <person name="Zimin A.V."/>
            <person name="Puiu D."/>
            <person name="Salzberg S.L."/>
        </authorList>
    </citation>
    <scope>NUCLEOTIDE SEQUENCE</scope>
    <source>
        <strain evidence="1">WC2-LM</strain>
        <tissue evidence="1">Liver</tissue>
    </source>
</reference>
<evidence type="ECO:0000313" key="2">
    <source>
        <dbReference type="Proteomes" id="UP000662637"/>
    </source>
</evidence>
<dbReference type="Proteomes" id="UP000662637">
    <property type="component" value="Unassembled WGS sequence"/>
</dbReference>
<dbReference type="AlphaFoldDB" id="A0A834V1Q8"/>
<protein>
    <submittedName>
        <fullName evidence="1">Uncharacterized protein</fullName>
    </submittedName>
</protein>
<comment type="caution">
    <text evidence="1">The sequence shown here is derived from an EMBL/GenBank/DDBJ whole genome shotgun (WGS) entry which is preliminary data.</text>
</comment>
<accession>A0A834V1Q8</accession>
<proteinExistence type="predicted"/>
<gene>
    <name evidence="1" type="ORF">GHT09_008639</name>
</gene>
<name>A0A834V1Q8_MARMO</name>
<organism evidence="1 2">
    <name type="scientific">Marmota monax</name>
    <name type="common">Woodchuck</name>
    <dbReference type="NCBI Taxonomy" id="9995"/>
    <lineage>
        <taxon>Eukaryota</taxon>
        <taxon>Metazoa</taxon>
        <taxon>Chordata</taxon>
        <taxon>Craniata</taxon>
        <taxon>Vertebrata</taxon>
        <taxon>Euteleostomi</taxon>
        <taxon>Mammalia</taxon>
        <taxon>Eutheria</taxon>
        <taxon>Euarchontoglires</taxon>
        <taxon>Glires</taxon>
        <taxon>Rodentia</taxon>
        <taxon>Sciuromorpha</taxon>
        <taxon>Sciuridae</taxon>
        <taxon>Xerinae</taxon>
        <taxon>Marmotini</taxon>
        <taxon>Marmota</taxon>
    </lineage>
</organism>